<feature type="compositionally biased region" description="Basic residues" evidence="1">
    <location>
        <begin position="69"/>
        <end position="79"/>
    </location>
</feature>
<sequence>MDKRPVTVTRSGGRPRVPRFKLAVRGGQRPAPAGSGHPATATRATPRRREPGRAERRSEPPAGKGGAAARRRSGGRRRVAGSQARLAAAPLGRSLAHCHIGVEQDLRSGRQAANAPQRAGRQRKSHVTPTKKTSGALRLLQSHVNPN</sequence>
<organism evidence="2 3">
    <name type="scientific">Panicum virgatum</name>
    <name type="common">Blackwell switchgrass</name>
    <dbReference type="NCBI Taxonomy" id="38727"/>
    <lineage>
        <taxon>Eukaryota</taxon>
        <taxon>Viridiplantae</taxon>
        <taxon>Streptophyta</taxon>
        <taxon>Embryophyta</taxon>
        <taxon>Tracheophyta</taxon>
        <taxon>Spermatophyta</taxon>
        <taxon>Magnoliopsida</taxon>
        <taxon>Liliopsida</taxon>
        <taxon>Poales</taxon>
        <taxon>Poaceae</taxon>
        <taxon>PACMAD clade</taxon>
        <taxon>Panicoideae</taxon>
        <taxon>Panicodae</taxon>
        <taxon>Paniceae</taxon>
        <taxon>Panicinae</taxon>
        <taxon>Panicum</taxon>
        <taxon>Panicum sect. Hiantes</taxon>
    </lineage>
</organism>
<name>A0A8T0NFA4_PANVG</name>
<feature type="region of interest" description="Disordered" evidence="1">
    <location>
        <begin position="1"/>
        <end position="147"/>
    </location>
</feature>
<evidence type="ECO:0000256" key="1">
    <source>
        <dbReference type="SAM" id="MobiDB-lite"/>
    </source>
</evidence>
<reference evidence="2" key="1">
    <citation type="submission" date="2020-05" db="EMBL/GenBank/DDBJ databases">
        <title>WGS assembly of Panicum virgatum.</title>
        <authorList>
            <person name="Lovell J.T."/>
            <person name="Jenkins J."/>
            <person name="Shu S."/>
            <person name="Juenger T.E."/>
            <person name="Schmutz J."/>
        </authorList>
    </citation>
    <scope>NUCLEOTIDE SEQUENCE</scope>
    <source>
        <strain evidence="2">AP13</strain>
    </source>
</reference>
<evidence type="ECO:0000313" key="2">
    <source>
        <dbReference type="EMBL" id="KAG2548007.1"/>
    </source>
</evidence>
<proteinExistence type="predicted"/>
<dbReference type="EMBL" id="CM029053">
    <property type="protein sequence ID" value="KAG2548007.1"/>
    <property type="molecule type" value="Genomic_DNA"/>
</dbReference>
<feature type="compositionally biased region" description="Basic and acidic residues" evidence="1">
    <location>
        <begin position="47"/>
        <end position="59"/>
    </location>
</feature>
<dbReference type="Proteomes" id="UP000823388">
    <property type="component" value="Chromosome 9K"/>
</dbReference>
<protein>
    <submittedName>
        <fullName evidence="2">Uncharacterized protein</fullName>
    </submittedName>
</protein>
<comment type="caution">
    <text evidence="2">The sequence shown here is derived from an EMBL/GenBank/DDBJ whole genome shotgun (WGS) entry which is preliminary data.</text>
</comment>
<gene>
    <name evidence="2" type="ORF">PVAP13_9KG146670</name>
</gene>
<evidence type="ECO:0000313" key="3">
    <source>
        <dbReference type="Proteomes" id="UP000823388"/>
    </source>
</evidence>
<keyword evidence="3" id="KW-1185">Reference proteome</keyword>
<dbReference type="AlphaFoldDB" id="A0A8T0NFA4"/>
<accession>A0A8T0NFA4</accession>